<evidence type="ECO:0000256" key="1">
    <source>
        <dbReference type="SAM" id="Phobius"/>
    </source>
</evidence>
<dbReference type="Proteomes" id="UP000298649">
    <property type="component" value="Plasmid pAtCFBP7129a"/>
</dbReference>
<feature type="transmembrane region" description="Helical" evidence="1">
    <location>
        <begin position="289"/>
        <end position="307"/>
    </location>
</feature>
<feature type="transmembrane region" description="Helical" evidence="1">
    <location>
        <begin position="224"/>
        <end position="246"/>
    </location>
</feature>
<keyword evidence="1" id="KW-0812">Transmembrane</keyword>
<feature type="transmembrane region" description="Helical" evidence="1">
    <location>
        <begin position="12"/>
        <end position="30"/>
    </location>
</feature>
<feature type="transmembrane region" description="Helical" evidence="1">
    <location>
        <begin position="165"/>
        <end position="189"/>
    </location>
</feature>
<dbReference type="InterPro" id="IPR000620">
    <property type="entry name" value="EamA_dom"/>
</dbReference>
<keyword evidence="1" id="KW-0472">Membrane</keyword>
<feature type="transmembrane region" description="Helical" evidence="1">
    <location>
        <begin position="42"/>
        <end position="62"/>
    </location>
</feature>
<feature type="domain" description="EamA" evidence="2">
    <location>
        <begin position="11"/>
        <end position="151"/>
    </location>
</feature>
<feature type="transmembrane region" description="Helical" evidence="1">
    <location>
        <begin position="201"/>
        <end position="218"/>
    </location>
</feature>
<dbReference type="AlphaFoldDB" id="A0A4D7YV71"/>
<geneLocation type="plasmid" evidence="4">
    <name>patcfbp7129a</name>
</geneLocation>
<reference evidence="3 4" key="1">
    <citation type="submission" date="2019-04" db="EMBL/GenBank/DDBJ databases">
        <title>Complete genome sequence of Agrobacterium tumefaciens CFBP7129.</title>
        <authorList>
            <person name="Haryono M."/>
            <person name="Lin Y.-C."/>
            <person name="Lai E.-M."/>
            <person name="Kuo C.-H."/>
        </authorList>
    </citation>
    <scope>NUCLEOTIDE SEQUENCE [LARGE SCALE GENOMIC DNA]</scope>
    <source>
        <strain evidence="3 4">CFBP7129</strain>
        <plasmid evidence="4">patcfbp7129a</plasmid>
    </source>
</reference>
<gene>
    <name evidence="3" type="ORF">CFBP7129_26515</name>
</gene>
<dbReference type="Pfam" id="PF00892">
    <property type="entry name" value="EamA"/>
    <property type="match status" value="2"/>
</dbReference>
<organism evidence="3 4">
    <name type="scientific">Agrobacterium tumefaciens</name>
    <dbReference type="NCBI Taxonomy" id="358"/>
    <lineage>
        <taxon>Bacteria</taxon>
        <taxon>Pseudomonadati</taxon>
        <taxon>Pseudomonadota</taxon>
        <taxon>Alphaproteobacteria</taxon>
        <taxon>Hyphomicrobiales</taxon>
        <taxon>Rhizobiaceae</taxon>
        <taxon>Rhizobium/Agrobacterium group</taxon>
        <taxon>Agrobacterium</taxon>
        <taxon>Agrobacterium tumefaciens complex</taxon>
    </lineage>
</organism>
<accession>A0A4D7YV71</accession>
<proteinExistence type="predicted"/>
<dbReference type="SUPFAM" id="SSF103481">
    <property type="entry name" value="Multidrug resistance efflux transporter EmrE"/>
    <property type="match status" value="2"/>
</dbReference>
<evidence type="ECO:0000313" key="4">
    <source>
        <dbReference type="Proteomes" id="UP000298649"/>
    </source>
</evidence>
<feature type="transmembrane region" description="Helical" evidence="1">
    <location>
        <begin position="82"/>
        <end position="103"/>
    </location>
</feature>
<dbReference type="InterPro" id="IPR037185">
    <property type="entry name" value="EmrE-like"/>
</dbReference>
<feature type="transmembrane region" description="Helical" evidence="1">
    <location>
        <begin position="258"/>
        <end position="283"/>
    </location>
</feature>
<dbReference type="Gene3D" id="1.10.3730.20">
    <property type="match status" value="1"/>
</dbReference>
<feature type="transmembrane region" description="Helical" evidence="1">
    <location>
        <begin position="140"/>
        <end position="159"/>
    </location>
</feature>
<dbReference type="PANTHER" id="PTHR22911">
    <property type="entry name" value="ACYL-MALONYL CONDENSING ENZYME-RELATED"/>
    <property type="match status" value="1"/>
</dbReference>
<feature type="transmembrane region" description="Helical" evidence="1">
    <location>
        <begin position="109"/>
        <end position="131"/>
    </location>
</feature>
<evidence type="ECO:0000313" key="3">
    <source>
        <dbReference type="EMBL" id="QCL97766.1"/>
    </source>
</evidence>
<dbReference type="GO" id="GO:0016020">
    <property type="term" value="C:membrane"/>
    <property type="evidence" value="ECO:0007669"/>
    <property type="project" value="InterPro"/>
</dbReference>
<sequence>MDHIATTRPRRGIALAFVCLFLLGVMPIITNGRPEGASALSFAFWLSLWQLLFSLPLLVLEWRSGERGLFTTTLARSRQWRIAAITLFTGALFGLSTWLYVLAFEQAGAVNAAIALQAYPLFAAGIEAAFLGRRKSPRELGFTILITAALYHLATQGTWRLEGLSVSFLLALSVPALWSIAHVIIREALVTTPLTPNQVTVSRLIVSTAVLLPLALALEGPQAVAAVGLDAGIQSFAALMGLAYYLELIFWFNAVWHIDVSVASSITVPAPAVTMVLACVLLGETIHGMQLAALGLVILGLFGLLHANEDRKRRGEGISVNPSGETT</sequence>
<evidence type="ECO:0000259" key="2">
    <source>
        <dbReference type="Pfam" id="PF00892"/>
    </source>
</evidence>
<dbReference type="RefSeq" id="WP_137006105.1">
    <property type="nucleotide sequence ID" value="NZ_CP039924.1"/>
</dbReference>
<keyword evidence="1" id="KW-1133">Transmembrane helix</keyword>
<keyword evidence="3" id="KW-0614">Plasmid</keyword>
<dbReference type="EMBL" id="CP039924">
    <property type="protein sequence ID" value="QCL97766.1"/>
    <property type="molecule type" value="Genomic_DNA"/>
</dbReference>
<name>A0A4D7YV71_AGRTU</name>
<protein>
    <submittedName>
        <fullName evidence="3">DMT family transporter</fullName>
    </submittedName>
</protein>
<feature type="domain" description="EamA" evidence="2">
    <location>
        <begin position="168"/>
        <end position="304"/>
    </location>
</feature>